<comment type="caution">
    <text evidence="18">The sequence shown here is derived from an EMBL/GenBank/DDBJ whole genome shotgun (WGS) entry which is preliminary data.</text>
</comment>
<dbReference type="InterPro" id="IPR000794">
    <property type="entry name" value="Beta-ketoacyl_synthase"/>
</dbReference>
<dbReference type="GO" id="GO:0030497">
    <property type="term" value="P:fatty acid elongation"/>
    <property type="evidence" value="ECO:0007669"/>
    <property type="project" value="UniProtKB-ARBA"/>
</dbReference>
<dbReference type="CDD" id="cd00834">
    <property type="entry name" value="KAS_I_II"/>
    <property type="match status" value="1"/>
</dbReference>
<accession>A0A135YZ85</accession>
<reference evidence="18 19" key="1">
    <citation type="submission" date="2016-02" db="EMBL/GenBank/DDBJ databases">
        <authorList>
            <person name="Wen L."/>
            <person name="He K."/>
            <person name="Yang H."/>
        </authorList>
    </citation>
    <scope>NUCLEOTIDE SEQUENCE [LARGE SCALE GENOMIC DNA]</scope>
    <source>
        <strain evidence="18 19">MJR8628A</strain>
    </source>
</reference>
<dbReference type="InterPro" id="IPR014030">
    <property type="entry name" value="Ketoacyl_synth_N"/>
</dbReference>
<comment type="function">
    <text evidence="11 14">Involved in the type II fatty acid elongation cycle. Catalyzes the elongation of a wide range of acyl-ACP by the addition of two carbons from malonyl-ACP to an acyl acceptor. Can efficiently catalyze the conversion of palmitoleoyl-ACP (cis-hexadec-9-enoyl-ACP) to cis-vaccenoyl-ACP (cis-octadec-11-enoyl-ACP), an essential step in the thermal regulation of fatty acid composition.</text>
</comment>
<dbReference type="STRING" id="1261.HMPREF3195_00076"/>
<comment type="catalytic activity">
    <reaction evidence="13 14">
        <text>a fatty acyl-[ACP] + malonyl-[ACP] + H(+) = a 3-oxoacyl-[ACP] + holo-[ACP] + CO2</text>
        <dbReference type="Rhea" id="RHEA:22836"/>
        <dbReference type="Rhea" id="RHEA-COMP:9623"/>
        <dbReference type="Rhea" id="RHEA-COMP:9685"/>
        <dbReference type="Rhea" id="RHEA-COMP:9916"/>
        <dbReference type="Rhea" id="RHEA-COMP:14125"/>
        <dbReference type="ChEBI" id="CHEBI:15378"/>
        <dbReference type="ChEBI" id="CHEBI:16526"/>
        <dbReference type="ChEBI" id="CHEBI:64479"/>
        <dbReference type="ChEBI" id="CHEBI:78449"/>
        <dbReference type="ChEBI" id="CHEBI:78776"/>
        <dbReference type="ChEBI" id="CHEBI:138651"/>
    </reaction>
</comment>
<dbReference type="InterPro" id="IPR016039">
    <property type="entry name" value="Thiolase-like"/>
</dbReference>
<dbReference type="PANTHER" id="PTHR11712:SF336">
    <property type="entry name" value="3-OXOACYL-[ACYL-CARRIER-PROTEIN] SYNTHASE, MITOCHONDRIAL"/>
    <property type="match status" value="1"/>
</dbReference>
<evidence type="ECO:0000256" key="3">
    <source>
        <dbReference type="ARBA" id="ARBA00012356"/>
    </source>
</evidence>
<dbReference type="PIRSF" id="PIRSF000447">
    <property type="entry name" value="KAS_II"/>
    <property type="match status" value="1"/>
</dbReference>
<evidence type="ECO:0000256" key="12">
    <source>
        <dbReference type="ARBA" id="ARBA00047318"/>
    </source>
</evidence>
<dbReference type="EMBL" id="LSQZ01000002">
    <property type="protein sequence ID" value="KXI14705.1"/>
    <property type="molecule type" value="Genomic_DNA"/>
</dbReference>
<dbReference type="PROSITE" id="PS52004">
    <property type="entry name" value="KS3_2"/>
    <property type="match status" value="1"/>
</dbReference>
<evidence type="ECO:0000313" key="18">
    <source>
        <dbReference type="EMBL" id="KXI14705.1"/>
    </source>
</evidence>
<evidence type="ECO:0000256" key="6">
    <source>
        <dbReference type="ARBA" id="ARBA00022679"/>
    </source>
</evidence>
<evidence type="ECO:0000256" key="7">
    <source>
        <dbReference type="ARBA" id="ARBA00022832"/>
    </source>
</evidence>
<dbReference type="PANTHER" id="PTHR11712">
    <property type="entry name" value="POLYKETIDE SYNTHASE-RELATED"/>
    <property type="match status" value="1"/>
</dbReference>
<evidence type="ECO:0000256" key="2">
    <source>
        <dbReference type="ARBA" id="ARBA00008467"/>
    </source>
</evidence>
<dbReference type="Proteomes" id="UP000070326">
    <property type="component" value="Unassembled WGS sequence"/>
</dbReference>
<organism evidence="18 19">
    <name type="scientific">Peptostreptococcus anaerobius</name>
    <dbReference type="NCBI Taxonomy" id="1261"/>
    <lineage>
        <taxon>Bacteria</taxon>
        <taxon>Bacillati</taxon>
        <taxon>Bacillota</taxon>
        <taxon>Clostridia</taxon>
        <taxon>Peptostreptococcales</taxon>
        <taxon>Peptostreptococcaceae</taxon>
        <taxon>Peptostreptococcus</taxon>
    </lineage>
</organism>
<comment type="catalytic activity">
    <reaction evidence="12 14">
        <text>(9Z)-hexadecenoyl-[ACP] + malonyl-[ACP] + H(+) = 3-oxo-(11Z)-octadecenoyl-[ACP] + holo-[ACP] + CO2</text>
        <dbReference type="Rhea" id="RHEA:55040"/>
        <dbReference type="Rhea" id="RHEA-COMP:9623"/>
        <dbReference type="Rhea" id="RHEA-COMP:9685"/>
        <dbReference type="Rhea" id="RHEA-COMP:10800"/>
        <dbReference type="Rhea" id="RHEA-COMP:14074"/>
        <dbReference type="ChEBI" id="CHEBI:15378"/>
        <dbReference type="ChEBI" id="CHEBI:16526"/>
        <dbReference type="ChEBI" id="CHEBI:64479"/>
        <dbReference type="ChEBI" id="CHEBI:78449"/>
        <dbReference type="ChEBI" id="CHEBI:83989"/>
        <dbReference type="ChEBI" id="CHEBI:138538"/>
        <dbReference type="EC" id="2.3.1.179"/>
    </reaction>
</comment>
<sequence length="415" mass="44013">MEDFMSRRVVITGAGVISPIGQSIEEFVESVKAGKCGIGPITSFDNTGYKTRLAAEVKDFNPKAHGVDGPKKKDRFVQFAIAAANEAMKNSGYTINEENEFRTGVVVGSGIGGLDTIEGEHIKCMEKGHKKISSHFIPKCIINMAAGHVSIALETRGVCTSSVTACATGTDSIGHAFRLVKDGYQDAVFAGGCESAICTMGVGGFEAMSALSFSDDPTRASIPFDKERSGFVMGEGSAIVLIESLDSALKRGADIICEIVGYGQTSDAHHITAPNPDGKGAANSMLFALEEAGVDSNQVDYINAHGTSTQLNDVAETNAIKLAFKDHSKDIMVSSTKSMTGHMLGAAGAIEAIVCAYALKDGFVPQTINYKVKDEECDLDYVTDETRKRDIEYAISNSLGFGGHNASLLLKKYKG</sequence>
<evidence type="ECO:0000256" key="9">
    <source>
        <dbReference type="ARBA" id="ARBA00023160"/>
    </source>
</evidence>
<dbReference type="FunFam" id="3.40.47.10:FF:000018">
    <property type="entry name" value="3-oxoacyl-[acyl-carrier-protein] synthase 2"/>
    <property type="match status" value="1"/>
</dbReference>
<evidence type="ECO:0000256" key="13">
    <source>
        <dbReference type="ARBA" id="ARBA00047659"/>
    </source>
</evidence>
<dbReference type="InterPro" id="IPR014031">
    <property type="entry name" value="Ketoacyl_synth_C"/>
</dbReference>
<evidence type="ECO:0000256" key="1">
    <source>
        <dbReference type="ARBA" id="ARBA00005194"/>
    </source>
</evidence>
<dbReference type="EC" id="2.3.1.179" evidence="3 14"/>
<dbReference type="Pfam" id="PF02801">
    <property type="entry name" value="Ketoacyl-synt_C"/>
    <property type="match status" value="1"/>
</dbReference>
<dbReference type="Gene3D" id="3.40.47.10">
    <property type="match status" value="1"/>
</dbReference>
<proteinExistence type="inferred from homology"/>
<keyword evidence="6 14" id="KW-0808">Transferase</keyword>
<dbReference type="NCBIfam" id="TIGR03150">
    <property type="entry name" value="fabF"/>
    <property type="match status" value="1"/>
</dbReference>
<dbReference type="eggNOG" id="COG0304">
    <property type="taxonomic scope" value="Bacteria"/>
</dbReference>
<keyword evidence="9 14" id="KW-0275">Fatty acid biosynthesis</keyword>
<evidence type="ECO:0000256" key="14">
    <source>
        <dbReference type="PIRNR" id="PIRNR000447"/>
    </source>
</evidence>
<name>A0A135YZ85_9FIRM</name>
<dbReference type="InterPro" id="IPR020841">
    <property type="entry name" value="PKS_Beta-ketoAc_synthase_dom"/>
</dbReference>
<dbReference type="PATRIC" id="fig|1261.5.peg.78"/>
<dbReference type="UniPathway" id="UPA00094"/>
<dbReference type="GO" id="GO:0005829">
    <property type="term" value="C:cytosol"/>
    <property type="evidence" value="ECO:0007669"/>
    <property type="project" value="TreeGrafter"/>
</dbReference>
<feature type="active site" description="For beta-ketoacyl synthase activity" evidence="15">
    <location>
        <position position="166"/>
    </location>
</feature>
<keyword evidence="5 14" id="KW-0444">Lipid biosynthesis</keyword>
<evidence type="ECO:0000313" key="19">
    <source>
        <dbReference type="Proteomes" id="UP000070326"/>
    </source>
</evidence>
<evidence type="ECO:0000256" key="4">
    <source>
        <dbReference type="ARBA" id="ARBA00014657"/>
    </source>
</evidence>
<dbReference type="NCBIfam" id="NF005589">
    <property type="entry name" value="PRK07314.1"/>
    <property type="match status" value="1"/>
</dbReference>
<evidence type="ECO:0000256" key="8">
    <source>
        <dbReference type="ARBA" id="ARBA00023098"/>
    </source>
</evidence>
<dbReference type="FunFam" id="3.40.47.10:FF:000029">
    <property type="entry name" value="3-oxoacyl-[acyl-carrier-protein] synthase 1"/>
    <property type="match status" value="1"/>
</dbReference>
<dbReference type="AlphaFoldDB" id="A0A135YZ85"/>
<dbReference type="SUPFAM" id="SSF53901">
    <property type="entry name" value="Thiolase-like"/>
    <property type="match status" value="2"/>
</dbReference>
<dbReference type="InterPro" id="IPR017568">
    <property type="entry name" value="3-oxoacyl-ACP_synth-2"/>
</dbReference>
<evidence type="ECO:0000256" key="5">
    <source>
        <dbReference type="ARBA" id="ARBA00022516"/>
    </source>
</evidence>
<gene>
    <name evidence="18" type="ORF">HMPREF3195_00076</name>
</gene>
<dbReference type="Pfam" id="PF00109">
    <property type="entry name" value="ketoacyl-synt"/>
    <property type="match status" value="1"/>
</dbReference>
<evidence type="ECO:0000256" key="16">
    <source>
        <dbReference type="RuleBase" id="RU003694"/>
    </source>
</evidence>
<keyword evidence="8" id="KW-0443">Lipid metabolism</keyword>
<feature type="domain" description="Ketosynthase family 3 (KS3)" evidence="17">
    <location>
        <begin position="6"/>
        <end position="412"/>
    </location>
</feature>
<evidence type="ECO:0000259" key="17">
    <source>
        <dbReference type="PROSITE" id="PS52004"/>
    </source>
</evidence>
<comment type="pathway">
    <text evidence="1 14">Lipid metabolism; fatty acid biosynthesis.</text>
</comment>
<evidence type="ECO:0000256" key="10">
    <source>
        <dbReference type="ARBA" id="ARBA00023315"/>
    </source>
</evidence>
<protein>
    <recommendedName>
        <fullName evidence="4 14">3-oxoacyl-[acyl-carrier-protein] synthase 2</fullName>
        <ecNumber evidence="3 14">2.3.1.179</ecNumber>
    </recommendedName>
</protein>
<keyword evidence="10 14" id="KW-0012">Acyltransferase</keyword>
<dbReference type="SMART" id="SM00825">
    <property type="entry name" value="PKS_KS"/>
    <property type="match status" value="1"/>
</dbReference>
<dbReference type="GO" id="GO:0004315">
    <property type="term" value="F:3-oxoacyl-[acyl-carrier-protein] synthase activity"/>
    <property type="evidence" value="ECO:0007669"/>
    <property type="project" value="UniProtKB-UniRule"/>
</dbReference>
<evidence type="ECO:0000256" key="15">
    <source>
        <dbReference type="PIRSR" id="PIRSR000447-1"/>
    </source>
</evidence>
<comment type="similarity">
    <text evidence="2 14 16">Belongs to the thiolase-like superfamily. Beta-ketoacyl-ACP synthases family.</text>
</comment>
<evidence type="ECO:0000256" key="11">
    <source>
        <dbReference type="ARBA" id="ARBA00024006"/>
    </source>
</evidence>
<keyword evidence="7" id="KW-0276">Fatty acid metabolism</keyword>